<organism evidence="2 3">
    <name type="scientific">Cardiocondyla obscurior</name>
    <dbReference type="NCBI Taxonomy" id="286306"/>
    <lineage>
        <taxon>Eukaryota</taxon>
        <taxon>Metazoa</taxon>
        <taxon>Ecdysozoa</taxon>
        <taxon>Arthropoda</taxon>
        <taxon>Hexapoda</taxon>
        <taxon>Insecta</taxon>
        <taxon>Pterygota</taxon>
        <taxon>Neoptera</taxon>
        <taxon>Endopterygota</taxon>
        <taxon>Hymenoptera</taxon>
        <taxon>Apocrita</taxon>
        <taxon>Aculeata</taxon>
        <taxon>Formicoidea</taxon>
        <taxon>Formicidae</taxon>
        <taxon>Myrmicinae</taxon>
        <taxon>Cardiocondyla</taxon>
    </lineage>
</organism>
<keyword evidence="3" id="KW-1185">Reference proteome</keyword>
<comment type="caution">
    <text evidence="2">The sequence shown here is derived from an EMBL/GenBank/DDBJ whole genome shotgun (WGS) entry which is preliminary data.</text>
</comment>
<feature type="transmembrane region" description="Helical" evidence="1">
    <location>
        <begin position="12"/>
        <end position="33"/>
    </location>
</feature>
<evidence type="ECO:0000313" key="2">
    <source>
        <dbReference type="EMBL" id="KAL0107643.1"/>
    </source>
</evidence>
<evidence type="ECO:0000313" key="3">
    <source>
        <dbReference type="Proteomes" id="UP001430953"/>
    </source>
</evidence>
<protein>
    <submittedName>
        <fullName evidence="2">Uncharacterized protein</fullName>
    </submittedName>
</protein>
<evidence type="ECO:0000256" key="1">
    <source>
        <dbReference type="SAM" id="Phobius"/>
    </source>
</evidence>
<keyword evidence="1" id="KW-0472">Membrane</keyword>
<keyword evidence="1" id="KW-0812">Transmembrane</keyword>
<accession>A0AAW2EWD0</accession>
<keyword evidence="1" id="KW-1133">Transmembrane helix</keyword>
<dbReference type="EMBL" id="JADYXP020000016">
    <property type="protein sequence ID" value="KAL0107643.1"/>
    <property type="molecule type" value="Genomic_DNA"/>
</dbReference>
<name>A0AAW2EWD0_9HYME</name>
<dbReference type="AlphaFoldDB" id="A0AAW2EWD0"/>
<proteinExistence type="predicted"/>
<gene>
    <name evidence="2" type="ORF">PUN28_014743</name>
</gene>
<reference evidence="2 3" key="1">
    <citation type="submission" date="2023-03" db="EMBL/GenBank/DDBJ databases">
        <title>High recombination rates correlate with genetic variation in Cardiocondyla obscurior ants.</title>
        <authorList>
            <person name="Errbii M."/>
        </authorList>
    </citation>
    <scope>NUCLEOTIDE SEQUENCE [LARGE SCALE GENOMIC DNA]</scope>
    <source>
        <strain evidence="2">Alpha-2009</strain>
        <tissue evidence="2">Whole body</tissue>
    </source>
</reference>
<sequence>MLTLPRPPHRVAIIHALDVDFFIVISVNVMRIIRFISRCRYLRRRCRSRRSPRCRRDKVPRRWRCDPDWPG</sequence>
<dbReference type="Proteomes" id="UP001430953">
    <property type="component" value="Unassembled WGS sequence"/>
</dbReference>